<dbReference type="GO" id="GO:0046872">
    <property type="term" value="F:metal ion binding"/>
    <property type="evidence" value="ECO:0007669"/>
    <property type="project" value="UniProtKB-KW"/>
</dbReference>
<keyword evidence="10" id="KW-0464">Manganese</keyword>
<evidence type="ECO:0000256" key="2">
    <source>
        <dbReference type="ARBA" id="ARBA00001936"/>
    </source>
</evidence>
<comment type="similarity">
    <text evidence="4">Belongs to the FAN1 family.</text>
</comment>
<dbReference type="InterPro" id="IPR049125">
    <property type="entry name" value="FAN1-like_WH"/>
</dbReference>
<evidence type="ECO:0000256" key="1">
    <source>
        <dbReference type="ARBA" id="ARBA00000983"/>
    </source>
</evidence>
<dbReference type="Pfam" id="PF21315">
    <property type="entry name" value="FAN1_HTH"/>
    <property type="match status" value="1"/>
</dbReference>
<dbReference type="AlphaFoldDB" id="A0A1I3JCE1"/>
<evidence type="ECO:0000256" key="5">
    <source>
        <dbReference type="ARBA" id="ARBA00012029"/>
    </source>
</evidence>
<dbReference type="Pfam" id="PF18081">
    <property type="entry name" value="FANC_SAP"/>
    <property type="match status" value="1"/>
</dbReference>
<comment type="catalytic activity">
    <reaction evidence="1">
        <text>Hydrolytically removes 5'-nucleotides successively from the 3'-hydroxy termini of 3'-hydroxy-terminated oligonucleotides.</text>
        <dbReference type="EC" id="3.1.4.1"/>
    </reaction>
</comment>
<evidence type="ECO:0000313" key="13">
    <source>
        <dbReference type="Proteomes" id="UP000243606"/>
    </source>
</evidence>
<dbReference type="PANTHER" id="PTHR15749:SF4">
    <property type="entry name" value="FANCONI-ASSOCIATED NUCLEASE 1"/>
    <property type="match status" value="1"/>
</dbReference>
<gene>
    <name evidence="12" type="ORF">SAMN05216206_2455</name>
</gene>
<dbReference type="EC" id="3.1.4.1" evidence="5"/>
<evidence type="ECO:0000256" key="7">
    <source>
        <dbReference type="ARBA" id="ARBA00022723"/>
    </source>
</evidence>
<comment type="cofactor">
    <cofactor evidence="3">
        <name>Mg(2+)</name>
        <dbReference type="ChEBI" id="CHEBI:18420"/>
    </cofactor>
</comment>
<dbReference type="Pfam" id="PF08774">
    <property type="entry name" value="VRR_NUC"/>
    <property type="match status" value="1"/>
</dbReference>
<keyword evidence="6" id="KW-0540">Nuclease</keyword>
<dbReference type="InterPro" id="IPR014883">
    <property type="entry name" value="VRR_NUC"/>
</dbReference>
<comment type="cofactor">
    <cofactor evidence="2">
        <name>Mn(2+)</name>
        <dbReference type="ChEBI" id="CHEBI:29035"/>
    </cofactor>
</comment>
<dbReference type="InterPro" id="IPR011856">
    <property type="entry name" value="tRNA_endonuc-like_dom_sf"/>
</dbReference>
<proteinExistence type="inferred from homology"/>
<evidence type="ECO:0000256" key="10">
    <source>
        <dbReference type="ARBA" id="ARBA00023211"/>
    </source>
</evidence>
<dbReference type="GO" id="GO:0003676">
    <property type="term" value="F:nucleic acid binding"/>
    <property type="evidence" value="ECO:0007669"/>
    <property type="project" value="InterPro"/>
</dbReference>
<evidence type="ECO:0000256" key="6">
    <source>
        <dbReference type="ARBA" id="ARBA00022722"/>
    </source>
</evidence>
<dbReference type="EMBL" id="FOQL01000003">
    <property type="protein sequence ID" value="SFI57931.1"/>
    <property type="molecule type" value="Genomic_DNA"/>
</dbReference>
<evidence type="ECO:0000313" key="12">
    <source>
        <dbReference type="EMBL" id="SFI57931.1"/>
    </source>
</evidence>
<reference evidence="13" key="1">
    <citation type="submission" date="2016-10" db="EMBL/GenBank/DDBJ databases">
        <authorList>
            <person name="Varghese N."/>
            <person name="Submissions S."/>
        </authorList>
    </citation>
    <scope>NUCLEOTIDE SEQUENCE [LARGE SCALE GENOMIC DNA]</scope>
    <source>
        <strain evidence="13">LMG 24016</strain>
    </source>
</reference>
<protein>
    <recommendedName>
        <fullName evidence="5">phosphodiesterase I</fullName>
        <ecNumber evidence="5">3.1.4.1</ecNumber>
    </recommendedName>
</protein>
<dbReference type="SMART" id="SM00990">
    <property type="entry name" value="VRR_NUC"/>
    <property type="match status" value="1"/>
</dbReference>
<dbReference type="STRING" id="425504.SAMN05216206_2455"/>
<dbReference type="Proteomes" id="UP000243606">
    <property type="component" value="Unassembled WGS sequence"/>
</dbReference>
<organism evidence="12 13">
    <name type="scientific">Pseudomonas guineae</name>
    <dbReference type="NCBI Taxonomy" id="425504"/>
    <lineage>
        <taxon>Bacteria</taxon>
        <taxon>Pseudomonadati</taxon>
        <taxon>Pseudomonadota</taxon>
        <taxon>Gammaproteobacteria</taxon>
        <taxon>Pseudomonadales</taxon>
        <taxon>Pseudomonadaceae</taxon>
        <taxon>Pseudomonas</taxon>
    </lineage>
</organism>
<dbReference type="InterPro" id="IPR033315">
    <property type="entry name" value="Fan1-like"/>
</dbReference>
<dbReference type="Gene3D" id="3.40.1350.10">
    <property type="match status" value="1"/>
</dbReference>
<evidence type="ECO:0000256" key="4">
    <source>
        <dbReference type="ARBA" id="ARBA00005533"/>
    </source>
</evidence>
<evidence type="ECO:0000256" key="3">
    <source>
        <dbReference type="ARBA" id="ARBA00001946"/>
    </source>
</evidence>
<evidence type="ECO:0000256" key="9">
    <source>
        <dbReference type="ARBA" id="ARBA00022842"/>
    </source>
</evidence>
<dbReference type="GO" id="GO:0036297">
    <property type="term" value="P:interstrand cross-link repair"/>
    <property type="evidence" value="ECO:0007669"/>
    <property type="project" value="InterPro"/>
</dbReference>
<dbReference type="InterPro" id="IPR040603">
    <property type="entry name" value="FAN1_SAP_bact"/>
</dbReference>
<evidence type="ECO:0000259" key="11">
    <source>
        <dbReference type="SMART" id="SM00990"/>
    </source>
</evidence>
<keyword evidence="8" id="KW-0378">Hydrolase</keyword>
<accession>A0A1I3JCE1</accession>
<keyword evidence="13" id="KW-1185">Reference proteome</keyword>
<keyword evidence="7" id="KW-0479">Metal-binding</keyword>
<name>A0A1I3JCE1_9PSED</name>
<dbReference type="GO" id="GO:0004528">
    <property type="term" value="F:phosphodiesterase I activity"/>
    <property type="evidence" value="ECO:0007669"/>
    <property type="project" value="UniProtKB-EC"/>
</dbReference>
<dbReference type="PANTHER" id="PTHR15749">
    <property type="entry name" value="FANCONI-ASSOCIATED NUCLEASE 1"/>
    <property type="match status" value="1"/>
</dbReference>
<feature type="domain" description="VRR-NUC" evidence="11">
    <location>
        <begin position="449"/>
        <end position="563"/>
    </location>
</feature>
<evidence type="ECO:0000256" key="8">
    <source>
        <dbReference type="ARBA" id="ARBA00022801"/>
    </source>
</evidence>
<keyword evidence="9" id="KW-0460">Magnesium</keyword>
<sequence>MVDQSRYNADNPVQEYSDAAMPTPLPPELYYLSNFRTALAWVGERYADLLTAEEQAFIAAFHHLQWQAQALLVRMIMRRGCHFRLSKLDYPELGDCLSTAKPLLELGWLTDQAPLAPAEIVELLRKDELLLHLPMPGQRAAQKKSELVEQLLAQDLPTQTFTDWCPALDDQLLSVLVGALCDRLRLMFFGNLAQDWSEFVLADLGIYRYEAVNISPQSRGFQSRQDIDDYLHLRELRVRFEEGEAFETILAPLLAFSSSNPYLCSRQSRLLFQIAQHVEKQSELELALTLYPRSEHGQARWRQIRVLESLGRHAEAHQRASAFSQLPSSDEESQRLERALNRLGRTLGLPVVKRPKAVAESRIELVLPLPERGSVEIAVRDHLHQDDAPVHYVENTLLCSLFGLLCWDAIFAPLPGAFFHPFHNGPVDLYSAEFYPRRQVLFEACLARLEQPDYAQLLLERYRDKFGIQSPFVFWTLLDEPLLKMALQCIPAQHLQACFRRMLLDLKANRTGMPDLIQFYPQQQRYRMIEVKGPGDRLQDNQKRWLAFAAQQGIAVDVCYVSWQAA</sequence>